<feature type="region of interest" description="Disordered" evidence="1">
    <location>
        <begin position="1"/>
        <end position="118"/>
    </location>
</feature>
<organism evidence="2 3">
    <name type="scientific">Moniliophthora roreri (strain MCA 2997)</name>
    <name type="common">Cocoa frosty pod rot fungus</name>
    <name type="synonym">Crinipellis roreri</name>
    <dbReference type="NCBI Taxonomy" id="1381753"/>
    <lineage>
        <taxon>Eukaryota</taxon>
        <taxon>Fungi</taxon>
        <taxon>Dikarya</taxon>
        <taxon>Basidiomycota</taxon>
        <taxon>Agaricomycotina</taxon>
        <taxon>Agaricomycetes</taxon>
        <taxon>Agaricomycetidae</taxon>
        <taxon>Agaricales</taxon>
        <taxon>Marasmiineae</taxon>
        <taxon>Marasmiaceae</taxon>
        <taxon>Moniliophthora</taxon>
    </lineage>
</organism>
<feature type="compositionally biased region" description="Polar residues" evidence="1">
    <location>
        <begin position="9"/>
        <end position="18"/>
    </location>
</feature>
<gene>
    <name evidence="2" type="ORF">Moror_14415</name>
</gene>
<evidence type="ECO:0000313" key="3">
    <source>
        <dbReference type="Proteomes" id="UP000017559"/>
    </source>
</evidence>
<dbReference type="HOGENOM" id="CLU_2078635_0_0_1"/>
<reference evidence="2 3" key="1">
    <citation type="journal article" date="2014" name="BMC Genomics">
        <title>Genome and secretome analysis of the hemibiotrophic fungal pathogen, Moniliophthora roreri, which causes frosty pod rot disease of cacao: mechanisms of the biotrophic and necrotrophic phases.</title>
        <authorList>
            <person name="Meinhardt L.W."/>
            <person name="Costa G.G.L."/>
            <person name="Thomazella D.P.T."/>
            <person name="Teixeira P.J.P.L."/>
            <person name="Carazzolle M.F."/>
            <person name="Schuster S.C."/>
            <person name="Carlson J.E."/>
            <person name="Guiltinan M.J."/>
            <person name="Mieczkowski P."/>
            <person name="Farmer A."/>
            <person name="Ramaraj T."/>
            <person name="Crozier J."/>
            <person name="Davis R.E."/>
            <person name="Shao J."/>
            <person name="Melnick R.L."/>
            <person name="Pereira G.A.G."/>
            <person name="Bailey B.A."/>
        </authorList>
    </citation>
    <scope>NUCLEOTIDE SEQUENCE [LARGE SCALE GENOMIC DNA]</scope>
    <source>
        <strain evidence="2 3">MCA 2997</strain>
    </source>
</reference>
<feature type="compositionally biased region" description="Polar residues" evidence="1">
    <location>
        <begin position="98"/>
        <end position="111"/>
    </location>
</feature>
<name>V2XP49_MONRO</name>
<dbReference type="AlphaFoldDB" id="V2XP49"/>
<evidence type="ECO:0000256" key="1">
    <source>
        <dbReference type="SAM" id="MobiDB-lite"/>
    </source>
</evidence>
<evidence type="ECO:0000313" key="2">
    <source>
        <dbReference type="EMBL" id="ESK81244.1"/>
    </source>
</evidence>
<keyword evidence="3" id="KW-1185">Reference proteome</keyword>
<feature type="compositionally biased region" description="Polar residues" evidence="1">
    <location>
        <begin position="28"/>
        <end position="44"/>
    </location>
</feature>
<sequence>IPEHCWSTLIPSPSVSLTDSDEEPMGTDTPTPISTTPRASSLGSPPNPELSPRLAPAPCATTEPPTDNALVYPDPTPDPDVKPKVKPTDNSPAKDPTPLTTANPRSLQTPEASVPPQG</sequence>
<comment type="caution">
    <text evidence="2">The sequence shown here is derived from an EMBL/GenBank/DDBJ whole genome shotgun (WGS) entry which is preliminary data.</text>
</comment>
<dbReference type="Proteomes" id="UP000017559">
    <property type="component" value="Unassembled WGS sequence"/>
</dbReference>
<dbReference type="EMBL" id="AWSO01002598">
    <property type="protein sequence ID" value="ESK81244.1"/>
    <property type="molecule type" value="Genomic_DNA"/>
</dbReference>
<feature type="compositionally biased region" description="Low complexity" evidence="1">
    <location>
        <begin position="56"/>
        <end position="66"/>
    </location>
</feature>
<accession>V2XP49</accession>
<protein>
    <submittedName>
        <fullName evidence="2">Uncharacterized protein</fullName>
    </submittedName>
</protein>
<feature type="non-terminal residue" evidence="2">
    <location>
        <position position="1"/>
    </location>
</feature>
<dbReference type="KEGG" id="mrr:Moror_14415"/>
<proteinExistence type="predicted"/>